<dbReference type="AlphaFoldDB" id="A0A841HM96"/>
<reference evidence="2 3" key="1">
    <citation type="submission" date="2020-08" db="EMBL/GenBank/DDBJ databases">
        <title>Genomic Encyclopedia of Type Strains, Phase IV (KMG-IV): sequencing the most valuable type-strain genomes for metagenomic binning, comparative biology and taxonomic classification.</title>
        <authorList>
            <person name="Goeker M."/>
        </authorList>
    </citation>
    <scope>NUCLEOTIDE SEQUENCE [LARGE SCALE GENOMIC DNA]</scope>
    <source>
        <strain evidence="2 3">DSM 26723</strain>
    </source>
</reference>
<name>A0A841HM96_9GAMM</name>
<keyword evidence="1" id="KW-0732">Signal</keyword>
<evidence type="ECO:0000256" key="1">
    <source>
        <dbReference type="SAM" id="SignalP"/>
    </source>
</evidence>
<evidence type="ECO:0000313" key="2">
    <source>
        <dbReference type="EMBL" id="MBB6093996.1"/>
    </source>
</evidence>
<dbReference type="RefSeq" id="WP_184332869.1">
    <property type="nucleotide sequence ID" value="NZ_JACHHZ010000003.1"/>
</dbReference>
<sequence>MFALTVVNNKVQNAVCMVLAAVIVSVSLSLGAFAAEHAAHDGYSVTVTQIQ</sequence>
<dbReference type="Proteomes" id="UP000588068">
    <property type="component" value="Unassembled WGS sequence"/>
</dbReference>
<keyword evidence="3" id="KW-1185">Reference proteome</keyword>
<organism evidence="2 3">
    <name type="scientific">Povalibacter uvarum</name>
    <dbReference type="NCBI Taxonomy" id="732238"/>
    <lineage>
        <taxon>Bacteria</taxon>
        <taxon>Pseudomonadati</taxon>
        <taxon>Pseudomonadota</taxon>
        <taxon>Gammaproteobacteria</taxon>
        <taxon>Steroidobacterales</taxon>
        <taxon>Steroidobacteraceae</taxon>
        <taxon>Povalibacter</taxon>
    </lineage>
</organism>
<dbReference type="EMBL" id="JACHHZ010000003">
    <property type="protein sequence ID" value="MBB6093996.1"/>
    <property type="molecule type" value="Genomic_DNA"/>
</dbReference>
<feature type="signal peptide" evidence="1">
    <location>
        <begin position="1"/>
        <end position="34"/>
    </location>
</feature>
<protein>
    <submittedName>
        <fullName evidence="2">Histone H3/H4</fullName>
    </submittedName>
</protein>
<feature type="chain" id="PRO_5032507690" evidence="1">
    <location>
        <begin position="35"/>
        <end position="51"/>
    </location>
</feature>
<comment type="caution">
    <text evidence="2">The sequence shown here is derived from an EMBL/GenBank/DDBJ whole genome shotgun (WGS) entry which is preliminary data.</text>
</comment>
<gene>
    <name evidence="2" type="ORF">HNQ60_002877</name>
</gene>
<evidence type="ECO:0000313" key="3">
    <source>
        <dbReference type="Proteomes" id="UP000588068"/>
    </source>
</evidence>
<proteinExistence type="predicted"/>
<accession>A0A841HM96</accession>